<dbReference type="EMBL" id="CAJZBQ010000012">
    <property type="protein sequence ID" value="CAG9314551.1"/>
    <property type="molecule type" value="Genomic_DNA"/>
</dbReference>
<proteinExistence type="predicted"/>
<evidence type="ECO:0000313" key="1">
    <source>
        <dbReference type="EMBL" id="CAG9314551.1"/>
    </source>
</evidence>
<evidence type="ECO:0000313" key="2">
    <source>
        <dbReference type="Proteomes" id="UP001162131"/>
    </source>
</evidence>
<keyword evidence="2" id="KW-1185">Reference proteome</keyword>
<sequence length="240" mass="27348">MAYKSYKSMSKTQSFIASFLCGKKKQPKVKKHDEIQQPNSLCTFHEFITSNINVETQTPANFDNTLKSSFSLPQLSNTCSSPTNRKSTIAVKKSSGGFFPQLNKQKYETIRSDWSTSSSNNWLNSFEFTGEPVMSNNTFSELFKSNKEPITWSKKYSQETPSNKFNDPFISSDEKKMPKIIPITPRQINRARPFVRNIQLKKEINKSNSMPAVAQEKSRLQLNLIVDVYEGESSNSLVNL</sequence>
<accession>A0AAU9ILC4</accession>
<reference evidence="1" key="1">
    <citation type="submission" date="2021-09" db="EMBL/GenBank/DDBJ databases">
        <authorList>
            <consortium name="AG Swart"/>
            <person name="Singh M."/>
            <person name="Singh A."/>
            <person name="Seah K."/>
            <person name="Emmerich C."/>
        </authorList>
    </citation>
    <scope>NUCLEOTIDE SEQUENCE</scope>
    <source>
        <strain evidence="1">ATCC30299</strain>
    </source>
</reference>
<protein>
    <submittedName>
        <fullName evidence="1">Uncharacterized protein</fullName>
    </submittedName>
</protein>
<name>A0AAU9ILC4_9CILI</name>
<dbReference type="Proteomes" id="UP001162131">
    <property type="component" value="Unassembled WGS sequence"/>
</dbReference>
<gene>
    <name evidence="1" type="ORF">BSTOLATCC_MIC11553</name>
</gene>
<organism evidence="1 2">
    <name type="scientific">Blepharisma stoltei</name>
    <dbReference type="NCBI Taxonomy" id="1481888"/>
    <lineage>
        <taxon>Eukaryota</taxon>
        <taxon>Sar</taxon>
        <taxon>Alveolata</taxon>
        <taxon>Ciliophora</taxon>
        <taxon>Postciliodesmatophora</taxon>
        <taxon>Heterotrichea</taxon>
        <taxon>Heterotrichida</taxon>
        <taxon>Blepharismidae</taxon>
        <taxon>Blepharisma</taxon>
    </lineage>
</organism>
<comment type="caution">
    <text evidence="1">The sequence shown here is derived from an EMBL/GenBank/DDBJ whole genome shotgun (WGS) entry which is preliminary data.</text>
</comment>
<dbReference type="AlphaFoldDB" id="A0AAU9ILC4"/>